<feature type="compositionally biased region" description="Polar residues" evidence="3">
    <location>
        <begin position="452"/>
        <end position="462"/>
    </location>
</feature>
<feature type="compositionally biased region" description="Pro residues" evidence="3">
    <location>
        <begin position="256"/>
        <end position="273"/>
    </location>
</feature>
<feature type="compositionally biased region" description="Acidic residues" evidence="3">
    <location>
        <begin position="358"/>
        <end position="369"/>
    </location>
</feature>
<evidence type="ECO:0000259" key="4">
    <source>
        <dbReference type="PROSITE" id="PS50003"/>
    </source>
</evidence>
<feature type="region of interest" description="Disordered" evidence="3">
    <location>
        <begin position="1"/>
        <end position="20"/>
    </location>
</feature>
<feature type="compositionally biased region" description="Polar residues" evidence="3">
    <location>
        <begin position="582"/>
        <end position="593"/>
    </location>
</feature>
<dbReference type="PANTHER" id="PTHR36100">
    <property type="entry name" value="BUD SITE SELECTION PROTEIN 4"/>
    <property type="match status" value="1"/>
</dbReference>
<feature type="region of interest" description="Disordered" evidence="3">
    <location>
        <begin position="1228"/>
        <end position="1252"/>
    </location>
</feature>
<feature type="compositionally biased region" description="Basic and acidic residues" evidence="3">
    <location>
        <begin position="746"/>
        <end position="760"/>
    </location>
</feature>
<feature type="region of interest" description="Disordered" evidence="3">
    <location>
        <begin position="396"/>
        <end position="561"/>
    </location>
</feature>
<dbReference type="Pfam" id="PF00169">
    <property type="entry name" value="PH"/>
    <property type="match status" value="1"/>
</dbReference>
<dbReference type="InterPro" id="IPR011993">
    <property type="entry name" value="PH-like_dom_sf"/>
</dbReference>
<feature type="compositionally biased region" description="Basic and acidic residues" evidence="3">
    <location>
        <begin position="427"/>
        <end position="438"/>
    </location>
</feature>
<feature type="region of interest" description="Disordered" evidence="3">
    <location>
        <begin position="108"/>
        <end position="299"/>
    </location>
</feature>
<proteinExistence type="predicted"/>
<keyword evidence="2" id="KW-0131">Cell cycle</keyword>
<protein>
    <recommendedName>
        <fullName evidence="4">PH domain-containing protein</fullName>
    </recommendedName>
</protein>
<accession>A0AA39QKC5</accession>
<gene>
    <name evidence="5" type="ORF">EDD18DRAFT_1397355</name>
</gene>
<dbReference type="InterPro" id="IPR001849">
    <property type="entry name" value="PH_domain"/>
</dbReference>
<reference evidence="5" key="1">
    <citation type="submission" date="2023-06" db="EMBL/GenBank/DDBJ databases">
        <authorList>
            <consortium name="Lawrence Berkeley National Laboratory"/>
            <person name="Ahrendt S."/>
            <person name="Sahu N."/>
            <person name="Indic B."/>
            <person name="Wong-Bajracharya J."/>
            <person name="Merenyi Z."/>
            <person name="Ke H.-M."/>
            <person name="Monk M."/>
            <person name="Kocsube S."/>
            <person name="Drula E."/>
            <person name="Lipzen A."/>
            <person name="Balint B."/>
            <person name="Henrissat B."/>
            <person name="Andreopoulos B."/>
            <person name="Martin F.M."/>
            <person name="Harder C.B."/>
            <person name="Rigling D."/>
            <person name="Ford K.L."/>
            <person name="Foster G.D."/>
            <person name="Pangilinan J."/>
            <person name="Papanicolaou A."/>
            <person name="Barry K."/>
            <person name="LaButti K."/>
            <person name="Viragh M."/>
            <person name="Koriabine M."/>
            <person name="Yan M."/>
            <person name="Riley R."/>
            <person name="Champramary S."/>
            <person name="Plett K.L."/>
            <person name="Tsai I.J."/>
            <person name="Slot J."/>
            <person name="Sipos G."/>
            <person name="Plett J."/>
            <person name="Nagy L.G."/>
            <person name="Grigoriev I.V."/>
        </authorList>
    </citation>
    <scope>NUCLEOTIDE SEQUENCE</scope>
    <source>
        <strain evidence="5">HWK02</strain>
    </source>
</reference>
<dbReference type="Gene3D" id="2.30.29.30">
    <property type="entry name" value="Pleckstrin-homology domain (PH domain)/Phosphotyrosine-binding domain (PTB)"/>
    <property type="match status" value="1"/>
</dbReference>
<dbReference type="SMART" id="SM00233">
    <property type="entry name" value="PH"/>
    <property type="match status" value="1"/>
</dbReference>
<feature type="compositionally biased region" description="Low complexity" evidence="3">
    <location>
        <begin position="274"/>
        <end position="286"/>
    </location>
</feature>
<dbReference type="Proteomes" id="UP001175228">
    <property type="component" value="Unassembled WGS sequence"/>
</dbReference>
<evidence type="ECO:0000313" key="5">
    <source>
        <dbReference type="EMBL" id="KAK0504550.1"/>
    </source>
</evidence>
<feature type="compositionally biased region" description="Polar residues" evidence="3">
    <location>
        <begin position="142"/>
        <end position="162"/>
    </location>
</feature>
<feature type="compositionally biased region" description="Low complexity" evidence="3">
    <location>
        <begin position="1484"/>
        <end position="1498"/>
    </location>
</feature>
<feature type="compositionally biased region" description="Low complexity" evidence="3">
    <location>
        <begin position="939"/>
        <end position="956"/>
    </location>
</feature>
<feature type="region of interest" description="Disordered" evidence="3">
    <location>
        <begin position="906"/>
        <end position="973"/>
    </location>
</feature>
<dbReference type="SUPFAM" id="SSF50729">
    <property type="entry name" value="PH domain-like"/>
    <property type="match status" value="1"/>
</dbReference>
<feature type="region of interest" description="Disordered" evidence="3">
    <location>
        <begin position="324"/>
        <end position="384"/>
    </location>
</feature>
<feature type="region of interest" description="Disordered" evidence="3">
    <location>
        <begin position="582"/>
        <end position="761"/>
    </location>
</feature>
<evidence type="ECO:0000256" key="3">
    <source>
        <dbReference type="SAM" id="MobiDB-lite"/>
    </source>
</evidence>
<dbReference type="GO" id="GO:0051301">
    <property type="term" value="P:cell division"/>
    <property type="evidence" value="ECO:0007669"/>
    <property type="project" value="UniProtKB-KW"/>
</dbReference>
<keyword evidence="1" id="KW-0132">Cell division</keyword>
<dbReference type="InterPro" id="IPR052007">
    <property type="entry name" value="Bud4"/>
</dbReference>
<feature type="compositionally biased region" description="Polar residues" evidence="3">
    <location>
        <begin position="648"/>
        <end position="659"/>
    </location>
</feature>
<dbReference type="PANTHER" id="PTHR36100:SF1">
    <property type="entry name" value="BUD SITE SELECTION PROTEIN 4"/>
    <property type="match status" value="1"/>
</dbReference>
<feature type="compositionally biased region" description="Polar residues" evidence="3">
    <location>
        <begin position="109"/>
        <end position="123"/>
    </location>
</feature>
<evidence type="ECO:0000256" key="2">
    <source>
        <dbReference type="ARBA" id="ARBA00023306"/>
    </source>
</evidence>
<feature type="compositionally biased region" description="Basic and acidic residues" evidence="3">
    <location>
        <begin position="472"/>
        <end position="487"/>
    </location>
</feature>
<comment type="caution">
    <text evidence="5">The sequence shown here is derived from an EMBL/GenBank/DDBJ whole genome shotgun (WGS) entry which is preliminary data.</text>
</comment>
<feature type="compositionally biased region" description="Polar residues" evidence="3">
    <location>
        <begin position="1228"/>
        <end position="1239"/>
    </location>
</feature>
<name>A0AA39QKC5_9AGAR</name>
<evidence type="ECO:0000256" key="1">
    <source>
        <dbReference type="ARBA" id="ARBA00022618"/>
    </source>
</evidence>
<evidence type="ECO:0000313" key="6">
    <source>
        <dbReference type="Proteomes" id="UP001175228"/>
    </source>
</evidence>
<feature type="region of interest" description="Disordered" evidence="3">
    <location>
        <begin position="985"/>
        <end position="1052"/>
    </location>
</feature>
<feature type="compositionally biased region" description="Basic and acidic residues" evidence="3">
    <location>
        <begin position="1020"/>
        <end position="1038"/>
    </location>
</feature>
<dbReference type="EMBL" id="JAUEPU010000002">
    <property type="protein sequence ID" value="KAK0504550.1"/>
    <property type="molecule type" value="Genomic_DNA"/>
</dbReference>
<feature type="compositionally biased region" description="Basic and acidic residues" evidence="3">
    <location>
        <begin position="199"/>
        <end position="212"/>
    </location>
</feature>
<feature type="domain" description="PH" evidence="4">
    <location>
        <begin position="1345"/>
        <end position="1459"/>
    </location>
</feature>
<feature type="compositionally biased region" description="Basic and acidic residues" evidence="3">
    <location>
        <begin position="663"/>
        <end position="677"/>
    </location>
</feature>
<feature type="region of interest" description="Disordered" evidence="3">
    <location>
        <begin position="1478"/>
        <end position="1498"/>
    </location>
</feature>
<keyword evidence="6" id="KW-1185">Reference proteome</keyword>
<organism evidence="5 6">
    <name type="scientific">Armillaria luteobubalina</name>
    <dbReference type="NCBI Taxonomy" id="153913"/>
    <lineage>
        <taxon>Eukaryota</taxon>
        <taxon>Fungi</taxon>
        <taxon>Dikarya</taxon>
        <taxon>Basidiomycota</taxon>
        <taxon>Agaricomycotina</taxon>
        <taxon>Agaricomycetes</taxon>
        <taxon>Agaricomycetidae</taxon>
        <taxon>Agaricales</taxon>
        <taxon>Marasmiineae</taxon>
        <taxon>Physalacriaceae</taxon>
        <taxon>Armillaria</taxon>
    </lineage>
</organism>
<dbReference type="PROSITE" id="PS50003">
    <property type="entry name" value="PH_DOMAIN"/>
    <property type="match status" value="1"/>
</dbReference>
<feature type="compositionally biased region" description="Acidic residues" evidence="3">
    <location>
        <begin position="338"/>
        <end position="348"/>
    </location>
</feature>
<dbReference type="GO" id="GO:0005525">
    <property type="term" value="F:GTP binding"/>
    <property type="evidence" value="ECO:0007669"/>
    <property type="project" value="TreeGrafter"/>
</dbReference>
<sequence>MGLNVHFPNEKSRRSGPRGTAVDSITCCVALCLTAYFPRKGLFSSHCHLCPQQPPTQVALAFPPIPTVSLPTGYDERVQSVSLEGQVALKFARSRQVVYFEGIGMGWSPSDTTNANGTKTSPLRFSKRENPVRPPMPDLARRSSSSYRHLRNNNLVSKSPFKSQLPMPATPSRNGAPAASPSPRRVSGEKRPRPTSMHDQSETENERPFALKRERRQSKTFEGLINKESVKKSPFLHTSSAEDPATSEYHSEPIVLQPPPTYPASPSRIPVPLPSSASPARSSLVSRRLHGPRLSGRRERRKTVTFDERCDVVEFDCEEEDISDDALGSDYSDHEGFEGDYDGADDVDPFFQGMNNSGEDDEHPDDSYESIEIPNPGQKLELDPDTSITGLVDAMFGSHQTSTPPRHGADIPTDLDTEDGVPFGRSHHVERAVHHHQEATPPRGIPFDPLSTLRSASQSPATPSERVVATPPRRDSFARSDSDKYGDGDENIQMHPESPSPMKHHSSPRTPISRHPGSPAHPGTSGPDPFALPSLKDVSRDDSQEDPVNLSLPASDVNDSTIEATLKTHNTLLPEEFKSALNTSVRSSPSAFTPSPARRSPLPPIPTSAGMPHTSSPTVHPASSVEALNSSQLRPRISREDIQKRLSRQLNTGSPSPASSPRLFDRPRSLDSPHHSFTDSPLITAADISGATETTESPRPVDNPLRPDSPQPVHVDEAVEVAGPQSSDKADSADSPHGSLNSSRSSTDDRQQNEEKDRDTTSIMTAMTDASAASAETAIIQTAEKRVVGAIGIASSEYHEEPSVAHEEFGMLKPAENGQRLKFDFGSKFGLGGLGLDDMDLDDTDISLSPEAQLTPTREDLPTKSTARSQVASVDVDMDMRSALDRLLDDVAGHQVDQDDLAMTEDGDASCVSEEHTDTEASPAKPRLMERAATDSALVVNGPGSGVVSRSVSGSSACSDPPPLPPKDNIRSREAMIIEKRREMRRMEEEEEEEFLSRAAKRDDRLTVTTGRPSRRRSRSTGDVEGIRGKRRGSDGKLLDVVSPTSDDPLGDSIEKELKKLESPSKSKYHVRQHEGTIYASSDSHMAGPGDVNAGKAWRPVRRPSDMNEYAKQIKEYRAQEKPGKAYGKVFVKVLALRDIRVPMPKEPTAISCTLNNGIHFVTTPECKFTTDSAINQEFELIEHSKLEFTLTLKIRRDPHIIAQFNAVVPPPPQVVAPPPVIAHTSSKTGMRGFFSSTPRKPKEKQKHPVPAAVQAPVAPAPRRLAENLARYLKPDGTLARAFIAFKMLRTVRLEAGNKVSTLQVGEIVLQIFRLPPLPGVTPDQLPQSLEECHRGLRHINWHKVTYFEGTLTQSGGDCSSWRRRQLRVIGSNLVAFNNVTKRVTATIDLKKATAIEDDQPKEKALSPGARSRHADEYDGMYGVERSFRLIFPDDEIAFFADTDEEKARWLDVLRALVGHIPPHPLWAELLWQRQEEIKKAKNGSGPSTRPSSSKTST</sequence>